<sequence length="223" mass="24324">MPTQRAERRPRAFLDLVVTPESIPQFIIPSLGSGTRSLGPLSPPPRSVGELYSGDQEPGTRLAMSLPHLRRITTPYGFLALGESPCVYRKESLFFGGLNQEGWRTVRSGLSSPQLSEPQEPLVEQPVSRRPPAAGPINLVRGSSCSSLPSPQSSPPTRAGKTTRSFSWDLSAPSRHLRLGVPEGKTRLQRLIKKHLSRAQKKHRTRVSSSIGGEDENSSSKGD</sequence>
<organism evidence="2 3">
    <name type="scientific">Pleurodeles waltl</name>
    <name type="common">Iberian ribbed newt</name>
    <dbReference type="NCBI Taxonomy" id="8319"/>
    <lineage>
        <taxon>Eukaryota</taxon>
        <taxon>Metazoa</taxon>
        <taxon>Chordata</taxon>
        <taxon>Craniata</taxon>
        <taxon>Vertebrata</taxon>
        <taxon>Euteleostomi</taxon>
        <taxon>Amphibia</taxon>
        <taxon>Batrachia</taxon>
        <taxon>Caudata</taxon>
        <taxon>Salamandroidea</taxon>
        <taxon>Salamandridae</taxon>
        <taxon>Pleurodelinae</taxon>
        <taxon>Pleurodeles</taxon>
    </lineage>
</organism>
<reference evidence="2" key="1">
    <citation type="journal article" date="2022" name="bioRxiv">
        <title>Sequencing and chromosome-scale assembly of the giantPleurodeles waltlgenome.</title>
        <authorList>
            <person name="Brown T."/>
            <person name="Elewa A."/>
            <person name="Iarovenko S."/>
            <person name="Subramanian E."/>
            <person name="Araus A.J."/>
            <person name="Petzold A."/>
            <person name="Susuki M."/>
            <person name="Suzuki K.-i.T."/>
            <person name="Hayashi T."/>
            <person name="Toyoda A."/>
            <person name="Oliveira C."/>
            <person name="Osipova E."/>
            <person name="Leigh N.D."/>
            <person name="Simon A."/>
            <person name="Yun M.H."/>
        </authorList>
    </citation>
    <scope>NUCLEOTIDE SEQUENCE</scope>
    <source>
        <strain evidence="2">20211129_DDA</strain>
        <tissue evidence="2">Liver</tissue>
    </source>
</reference>
<dbReference type="Proteomes" id="UP001066276">
    <property type="component" value="Chromosome 12"/>
</dbReference>
<dbReference type="EMBL" id="JANPWB010000016">
    <property type="protein sequence ID" value="KAJ1080638.1"/>
    <property type="molecule type" value="Genomic_DNA"/>
</dbReference>
<evidence type="ECO:0000313" key="2">
    <source>
        <dbReference type="EMBL" id="KAJ1080638.1"/>
    </source>
</evidence>
<evidence type="ECO:0000313" key="3">
    <source>
        <dbReference type="Proteomes" id="UP001066276"/>
    </source>
</evidence>
<dbReference type="PANTHER" id="PTHR46291">
    <property type="entry name" value="C2 DOMAIN-CONTAINING PROTEIN"/>
    <property type="match status" value="1"/>
</dbReference>
<proteinExistence type="predicted"/>
<evidence type="ECO:0000256" key="1">
    <source>
        <dbReference type="SAM" id="MobiDB-lite"/>
    </source>
</evidence>
<feature type="region of interest" description="Disordered" evidence="1">
    <location>
        <begin position="108"/>
        <end position="223"/>
    </location>
</feature>
<feature type="region of interest" description="Disordered" evidence="1">
    <location>
        <begin position="34"/>
        <end position="56"/>
    </location>
</feature>
<protein>
    <submittedName>
        <fullName evidence="2">Uncharacterized protein</fullName>
    </submittedName>
</protein>
<accession>A0AAV7KWT0</accession>
<name>A0AAV7KWT0_PLEWA</name>
<dbReference type="InterPro" id="IPR043549">
    <property type="entry name" value="C2C4C/C2C4D"/>
</dbReference>
<dbReference type="PANTHER" id="PTHR46291:SF4">
    <property type="entry name" value="C2 CALCIUM-DEPENDENT DOMAIN-CONTAINING PROTEIN 4C-LIKE"/>
    <property type="match status" value="1"/>
</dbReference>
<keyword evidence="3" id="KW-1185">Reference proteome</keyword>
<gene>
    <name evidence="2" type="ORF">NDU88_000832</name>
</gene>
<comment type="caution">
    <text evidence="2">The sequence shown here is derived from an EMBL/GenBank/DDBJ whole genome shotgun (WGS) entry which is preliminary data.</text>
</comment>
<dbReference type="AlphaFoldDB" id="A0AAV7KWT0"/>
<feature type="compositionally biased region" description="Basic residues" evidence="1">
    <location>
        <begin position="187"/>
        <end position="206"/>
    </location>
</feature>
<feature type="compositionally biased region" description="Polar residues" evidence="1">
    <location>
        <begin position="108"/>
        <end position="117"/>
    </location>
</feature>